<dbReference type="GO" id="GO:0030003">
    <property type="term" value="P:intracellular monoatomic cation homeostasis"/>
    <property type="evidence" value="ECO:0000318"/>
    <property type="project" value="GO_Central"/>
</dbReference>
<accession>T1FS50</accession>
<evidence type="ECO:0000256" key="5">
    <source>
        <dbReference type="ARBA" id="ARBA00023136"/>
    </source>
</evidence>
<dbReference type="InterPro" id="IPR050799">
    <property type="entry name" value="ZIP_Transporter"/>
</dbReference>
<keyword evidence="5 6" id="KW-0472">Membrane</keyword>
<dbReference type="GO" id="GO:0071578">
    <property type="term" value="P:zinc ion import across plasma membrane"/>
    <property type="evidence" value="ECO:0000318"/>
    <property type="project" value="GO_Central"/>
</dbReference>
<evidence type="ECO:0000313" key="7">
    <source>
        <dbReference type="EMBL" id="ESO08805.1"/>
    </source>
</evidence>
<dbReference type="Proteomes" id="UP000015101">
    <property type="component" value="Unassembled WGS sequence"/>
</dbReference>
<feature type="transmembrane region" description="Helical" evidence="6">
    <location>
        <begin position="262"/>
        <end position="282"/>
    </location>
</feature>
<feature type="transmembrane region" description="Helical" evidence="6">
    <location>
        <begin position="50"/>
        <end position="71"/>
    </location>
</feature>
<feature type="transmembrane region" description="Helical" evidence="6">
    <location>
        <begin position="351"/>
        <end position="371"/>
    </location>
</feature>
<comment type="subcellular location">
    <subcellularLocation>
        <location evidence="1">Membrane</location>
        <topology evidence="1">Multi-pass membrane protein</topology>
    </subcellularLocation>
</comment>
<organism evidence="8 9">
    <name type="scientific">Helobdella robusta</name>
    <name type="common">Californian leech</name>
    <dbReference type="NCBI Taxonomy" id="6412"/>
    <lineage>
        <taxon>Eukaryota</taxon>
        <taxon>Metazoa</taxon>
        <taxon>Spiralia</taxon>
        <taxon>Lophotrochozoa</taxon>
        <taxon>Annelida</taxon>
        <taxon>Clitellata</taxon>
        <taxon>Hirudinea</taxon>
        <taxon>Rhynchobdellida</taxon>
        <taxon>Glossiphoniidae</taxon>
        <taxon>Helobdella</taxon>
    </lineage>
</organism>
<feature type="transmembrane region" description="Helical" evidence="6">
    <location>
        <begin position="288"/>
        <end position="309"/>
    </location>
</feature>
<proteinExistence type="inferred from homology"/>
<comment type="similarity">
    <text evidence="2">Belongs to the ZIP transporter (TC 2.A.5) family.</text>
</comment>
<dbReference type="Pfam" id="PF02535">
    <property type="entry name" value="Zip"/>
    <property type="match status" value="2"/>
</dbReference>
<keyword evidence="9" id="KW-1185">Reference proteome</keyword>
<dbReference type="OrthoDB" id="200954at2759"/>
<dbReference type="GO" id="GO:0005385">
    <property type="term" value="F:zinc ion transmembrane transporter activity"/>
    <property type="evidence" value="ECO:0000318"/>
    <property type="project" value="GO_Central"/>
</dbReference>
<protein>
    <submittedName>
        <fullName evidence="7 8">Uncharacterized protein</fullName>
    </submittedName>
</protein>
<dbReference type="GeneID" id="20211647"/>
<dbReference type="OMA" id="CANCRHT"/>
<dbReference type="GO" id="GO:0140410">
    <property type="term" value="F:monoatomic cation:bicarbonate symporter activity"/>
    <property type="evidence" value="ECO:0000318"/>
    <property type="project" value="GO_Central"/>
</dbReference>
<dbReference type="PANTHER" id="PTHR12191">
    <property type="entry name" value="SOLUTE CARRIER FAMILY 39"/>
    <property type="match status" value="1"/>
</dbReference>
<evidence type="ECO:0000256" key="1">
    <source>
        <dbReference type="ARBA" id="ARBA00004141"/>
    </source>
</evidence>
<sequence length="378" mass="41540">MSQFLEMCPALVYQLDQKVCQIDSDYTGRYMMYSSTDNVTSLDSFLRSPWAGSSIAVGVISVAGFLVVATIPIVAKLTIFHHLIQFLISLAIGTLTADALMHLLPHAMVPHTHQHISLKRRGGVANLGNTSSFVGTNLPIDDIENKHPMWIGVTTFAAILFFFVLERVLKMTSDFKEKRLRNKISHEVIAISALKTPPVNNNDVIVGQETPLVEVHSGGASFISGLSVGLSTAVAIFCHEIPHELGDFAVLLKSGMTMKQALFCNFLSSVLCFLGMICGVLIGNQPSVTLWIYGVTAGIFIYIALVDMLPQVTSQYEMESAPNKLQLTNITVDKNTKSKFSFGKMRNLKRLILHVTGILMGFTIMLLIALYEDQISII</sequence>
<feature type="transmembrane region" description="Helical" evidence="6">
    <location>
        <begin position="149"/>
        <end position="169"/>
    </location>
</feature>
<dbReference type="HOGENOM" id="CLU_015114_13_4_1"/>
<reference evidence="9" key="1">
    <citation type="submission" date="2012-12" db="EMBL/GenBank/DDBJ databases">
        <authorList>
            <person name="Hellsten U."/>
            <person name="Grimwood J."/>
            <person name="Chapman J.A."/>
            <person name="Shapiro H."/>
            <person name="Aerts A."/>
            <person name="Otillar R.P."/>
            <person name="Terry A.Y."/>
            <person name="Boore J.L."/>
            <person name="Simakov O."/>
            <person name="Marletaz F."/>
            <person name="Cho S.-J."/>
            <person name="Edsinger-Gonzales E."/>
            <person name="Havlak P."/>
            <person name="Kuo D.-H."/>
            <person name="Larsson T."/>
            <person name="Lv J."/>
            <person name="Arendt D."/>
            <person name="Savage R."/>
            <person name="Osoegawa K."/>
            <person name="de Jong P."/>
            <person name="Lindberg D.R."/>
            <person name="Seaver E.C."/>
            <person name="Weisblat D.A."/>
            <person name="Putnam N.H."/>
            <person name="Grigoriev I.V."/>
            <person name="Rokhsar D.S."/>
        </authorList>
    </citation>
    <scope>NUCLEOTIDE SEQUENCE</scope>
</reference>
<gene>
    <name evidence="8" type="primary">20211647</name>
    <name evidence="7" type="ORF">HELRODRAFT_190614</name>
</gene>
<dbReference type="EMBL" id="KB096023">
    <property type="protein sequence ID" value="ESO08805.1"/>
    <property type="molecule type" value="Genomic_DNA"/>
</dbReference>
<reference evidence="7 9" key="2">
    <citation type="journal article" date="2013" name="Nature">
        <title>Insights into bilaterian evolution from three spiralian genomes.</title>
        <authorList>
            <person name="Simakov O."/>
            <person name="Marletaz F."/>
            <person name="Cho S.J."/>
            <person name="Edsinger-Gonzales E."/>
            <person name="Havlak P."/>
            <person name="Hellsten U."/>
            <person name="Kuo D.H."/>
            <person name="Larsson T."/>
            <person name="Lv J."/>
            <person name="Arendt D."/>
            <person name="Savage R."/>
            <person name="Osoegawa K."/>
            <person name="de Jong P."/>
            <person name="Grimwood J."/>
            <person name="Chapman J.A."/>
            <person name="Shapiro H."/>
            <person name="Aerts A."/>
            <person name="Otillar R.P."/>
            <person name="Terry A.Y."/>
            <person name="Boore J.L."/>
            <person name="Grigoriev I.V."/>
            <person name="Lindberg D.R."/>
            <person name="Seaver E.C."/>
            <person name="Weisblat D.A."/>
            <person name="Putnam N.H."/>
            <person name="Rokhsar D.S."/>
        </authorList>
    </citation>
    <scope>NUCLEOTIDE SEQUENCE</scope>
</reference>
<keyword evidence="3 6" id="KW-0812">Transmembrane</keyword>
<evidence type="ECO:0000256" key="3">
    <source>
        <dbReference type="ARBA" id="ARBA00022692"/>
    </source>
</evidence>
<dbReference type="EnsemblMetazoa" id="HelroT190614">
    <property type="protein sequence ID" value="HelroP190614"/>
    <property type="gene ID" value="HelroG190614"/>
</dbReference>
<dbReference type="KEGG" id="hro:HELRODRAFT_190614"/>
<evidence type="ECO:0000256" key="6">
    <source>
        <dbReference type="SAM" id="Phobius"/>
    </source>
</evidence>
<dbReference type="InParanoid" id="T1FS50"/>
<dbReference type="EMBL" id="AMQM01003069">
    <property type="status" value="NOT_ANNOTATED_CDS"/>
    <property type="molecule type" value="Genomic_DNA"/>
</dbReference>
<dbReference type="CTD" id="20211647"/>
<dbReference type="GO" id="GO:0005886">
    <property type="term" value="C:plasma membrane"/>
    <property type="evidence" value="ECO:0000318"/>
    <property type="project" value="GO_Central"/>
</dbReference>
<dbReference type="AlphaFoldDB" id="T1FS50"/>
<evidence type="ECO:0000313" key="9">
    <source>
        <dbReference type="Proteomes" id="UP000015101"/>
    </source>
</evidence>
<evidence type="ECO:0000256" key="4">
    <source>
        <dbReference type="ARBA" id="ARBA00022989"/>
    </source>
</evidence>
<dbReference type="PANTHER" id="PTHR12191:SF37">
    <property type="entry name" value="ZINC TRANSPORTER FOI"/>
    <property type="match status" value="1"/>
</dbReference>
<dbReference type="eggNOG" id="KOG2693">
    <property type="taxonomic scope" value="Eukaryota"/>
</dbReference>
<keyword evidence="4 6" id="KW-1133">Transmembrane helix</keyword>
<dbReference type="InterPro" id="IPR003689">
    <property type="entry name" value="ZIP"/>
</dbReference>
<dbReference type="RefSeq" id="XP_009012827.1">
    <property type="nucleotide sequence ID" value="XM_009014579.1"/>
</dbReference>
<name>T1FS50_HELRO</name>
<reference evidence="8" key="3">
    <citation type="submission" date="2015-06" db="UniProtKB">
        <authorList>
            <consortium name="EnsemblMetazoa"/>
        </authorList>
    </citation>
    <scope>IDENTIFICATION</scope>
</reference>
<evidence type="ECO:0000256" key="2">
    <source>
        <dbReference type="ARBA" id="ARBA00006939"/>
    </source>
</evidence>
<evidence type="ECO:0000313" key="8">
    <source>
        <dbReference type="EnsemblMetazoa" id="HelroP190614"/>
    </source>
</evidence>
<feature type="transmembrane region" description="Helical" evidence="6">
    <location>
        <begin position="83"/>
        <end position="104"/>
    </location>
</feature>